<sequence length="626" mass="68074">MSLFKFRFTGRRTAGSDSEDDSSQTSYGDAQQKLKESTMTLLRVSREEHKTPGLNSYHLRLLSLTMHFTLVIIHITLIVIWAGGLEHRVIFSLKNQKIVSFAVTAIATTVGTIYFALLVFLTQRLSIRRSLRMNQTLTATHDNAAAWAGIGSAISHLWHQKAVPASTFGVLCVFLYLGNILILHVTTPALFALEAFNSFHSGLVETQGLPTFNDTRFNLSSPLTGELQGFWDRVNEYATPSLYFLPSVVGSTTNLGLYNGTLYDVLNDNDGVGNVTVDATGFNITCGSLADVSLGFLAEGPASVWWASTATNTANIESSLPRVIVMSNVADDSGASVFLYSTIPIVDSSNTRGPSITLDPPMNTSVSTIQYFRCSQTVVRQSAVVDAKSRQLLAVQPEITKNQSTWAPYAAPAETTGNFLIDSWGMEYSFMPPSDFRLDPYSSSDLVSVADLFLIQALNLQPGTENARTNVTLHELENALSVLAASMFWTLGHIGPTHGAIDYPSVPEADASYSIAQVSKPLFLLQGNATVITVATQARLNACSSVVAIAAGLAASLGLMLLSLPSSISRRDTSDDQEISIEGTGILHAIWLYRNHPELEPRLEQVEYPTDENLRSAGMIRRRISA</sequence>
<evidence type="ECO:0008006" key="5">
    <source>
        <dbReference type="Google" id="ProtNLM"/>
    </source>
</evidence>
<organism evidence="3 4">
    <name type="scientific">Mycena metata</name>
    <dbReference type="NCBI Taxonomy" id="1033252"/>
    <lineage>
        <taxon>Eukaryota</taxon>
        <taxon>Fungi</taxon>
        <taxon>Dikarya</taxon>
        <taxon>Basidiomycota</taxon>
        <taxon>Agaricomycotina</taxon>
        <taxon>Agaricomycetes</taxon>
        <taxon>Agaricomycetidae</taxon>
        <taxon>Agaricales</taxon>
        <taxon>Marasmiineae</taxon>
        <taxon>Mycenaceae</taxon>
        <taxon>Mycena</taxon>
    </lineage>
</organism>
<gene>
    <name evidence="3" type="ORF">B0H16DRAFT_1749695</name>
</gene>
<accession>A0AAD7DT06</accession>
<evidence type="ECO:0000256" key="1">
    <source>
        <dbReference type="SAM" id="MobiDB-lite"/>
    </source>
</evidence>
<keyword evidence="2" id="KW-0812">Transmembrane</keyword>
<feature type="transmembrane region" description="Helical" evidence="2">
    <location>
        <begin position="61"/>
        <end position="83"/>
    </location>
</feature>
<dbReference type="Proteomes" id="UP001215598">
    <property type="component" value="Unassembled WGS sequence"/>
</dbReference>
<evidence type="ECO:0000313" key="4">
    <source>
        <dbReference type="Proteomes" id="UP001215598"/>
    </source>
</evidence>
<feature type="region of interest" description="Disordered" evidence="1">
    <location>
        <begin position="1"/>
        <end position="33"/>
    </location>
</feature>
<evidence type="ECO:0000313" key="3">
    <source>
        <dbReference type="EMBL" id="KAJ7698475.1"/>
    </source>
</evidence>
<dbReference type="EMBL" id="JARKIB010000589">
    <property type="protein sequence ID" value="KAJ7698475.1"/>
    <property type="molecule type" value="Genomic_DNA"/>
</dbReference>
<proteinExistence type="predicted"/>
<feature type="transmembrane region" description="Helical" evidence="2">
    <location>
        <begin position="98"/>
        <end position="122"/>
    </location>
</feature>
<dbReference type="AlphaFoldDB" id="A0AAD7DT06"/>
<keyword evidence="4" id="KW-1185">Reference proteome</keyword>
<feature type="transmembrane region" description="Helical" evidence="2">
    <location>
        <begin position="168"/>
        <end position="191"/>
    </location>
</feature>
<reference evidence="3" key="1">
    <citation type="submission" date="2023-03" db="EMBL/GenBank/DDBJ databases">
        <title>Massive genome expansion in bonnet fungi (Mycena s.s.) driven by repeated elements and novel gene families across ecological guilds.</title>
        <authorList>
            <consortium name="Lawrence Berkeley National Laboratory"/>
            <person name="Harder C.B."/>
            <person name="Miyauchi S."/>
            <person name="Viragh M."/>
            <person name="Kuo A."/>
            <person name="Thoen E."/>
            <person name="Andreopoulos B."/>
            <person name="Lu D."/>
            <person name="Skrede I."/>
            <person name="Drula E."/>
            <person name="Henrissat B."/>
            <person name="Morin E."/>
            <person name="Kohler A."/>
            <person name="Barry K."/>
            <person name="LaButti K."/>
            <person name="Morin E."/>
            <person name="Salamov A."/>
            <person name="Lipzen A."/>
            <person name="Mereny Z."/>
            <person name="Hegedus B."/>
            <person name="Baldrian P."/>
            <person name="Stursova M."/>
            <person name="Weitz H."/>
            <person name="Taylor A."/>
            <person name="Grigoriev I.V."/>
            <person name="Nagy L.G."/>
            <person name="Martin F."/>
            <person name="Kauserud H."/>
        </authorList>
    </citation>
    <scope>NUCLEOTIDE SEQUENCE</scope>
    <source>
        <strain evidence="3">CBHHK182m</strain>
    </source>
</reference>
<keyword evidence="2" id="KW-0472">Membrane</keyword>
<name>A0AAD7DT06_9AGAR</name>
<evidence type="ECO:0000256" key="2">
    <source>
        <dbReference type="SAM" id="Phobius"/>
    </source>
</evidence>
<protein>
    <recommendedName>
        <fullName evidence="5">Transmembrane protein</fullName>
    </recommendedName>
</protein>
<keyword evidence="2" id="KW-1133">Transmembrane helix</keyword>
<comment type="caution">
    <text evidence="3">The sequence shown here is derived from an EMBL/GenBank/DDBJ whole genome shotgun (WGS) entry which is preliminary data.</text>
</comment>